<dbReference type="SUPFAM" id="SSF53448">
    <property type="entry name" value="Nucleotide-diphospho-sugar transferases"/>
    <property type="match status" value="1"/>
</dbReference>
<keyword evidence="4 8" id="KW-0812">Transmembrane</keyword>
<feature type="transmembrane region" description="Helical" evidence="8">
    <location>
        <begin position="238"/>
        <end position="259"/>
    </location>
</feature>
<organism evidence="10 11">
    <name type="scientific">Chryseobacterium koreense CCUG 49689</name>
    <dbReference type="NCBI Taxonomy" id="1304281"/>
    <lineage>
        <taxon>Bacteria</taxon>
        <taxon>Pseudomonadati</taxon>
        <taxon>Bacteroidota</taxon>
        <taxon>Flavobacteriia</taxon>
        <taxon>Flavobacteriales</taxon>
        <taxon>Weeksellaceae</taxon>
        <taxon>Chryseobacterium group</taxon>
        <taxon>Chryseobacterium</taxon>
    </lineage>
</organism>
<evidence type="ECO:0000256" key="1">
    <source>
        <dbReference type="ARBA" id="ARBA00022475"/>
    </source>
</evidence>
<evidence type="ECO:0000256" key="5">
    <source>
        <dbReference type="ARBA" id="ARBA00022985"/>
    </source>
</evidence>
<dbReference type="AlphaFoldDB" id="A0A0J7LT50"/>
<evidence type="ECO:0000313" key="10">
    <source>
        <dbReference type="EMBL" id="KMQ72125.1"/>
    </source>
</evidence>
<reference evidence="10 11" key="1">
    <citation type="journal article" date="2004" name="Int. J. Syst. Evol. Microbiol.">
        <title>Kaistella koreensis gen. nov., sp. nov., a novel member of the Chryseobacterium-Bergeyella-Riemerella branch.</title>
        <authorList>
            <person name="Kim M.K."/>
            <person name="Im W.T."/>
            <person name="Shin Y.K."/>
            <person name="Lim J.H."/>
            <person name="Kim S.H."/>
            <person name="Lee B.C."/>
            <person name="Park M.Y."/>
            <person name="Lee K.Y."/>
            <person name="Lee S.T."/>
        </authorList>
    </citation>
    <scope>NUCLEOTIDE SEQUENCE [LARGE SCALE GENOMIC DNA]</scope>
    <source>
        <strain evidence="10 11">CCUG 49689</strain>
    </source>
</reference>
<dbReference type="PANTHER" id="PTHR48090:SF3">
    <property type="entry name" value="UNDECAPRENYL-PHOSPHATE 4-DEOXY-4-FORMAMIDO-L-ARABINOSE TRANSFERASE"/>
    <property type="match status" value="1"/>
</dbReference>
<dbReference type="Gene3D" id="3.90.550.10">
    <property type="entry name" value="Spore Coat Polysaccharide Biosynthesis Protein SpsA, Chain A"/>
    <property type="match status" value="1"/>
</dbReference>
<feature type="transmembrane region" description="Helical" evidence="8">
    <location>
        <begin position="271"/>
        <end position="296"/>
    </location>
</feature>
<evidence type="ECO:0000256" key="8">
    <source>
        <dbReference type="SAM" id="Phobius"/>
    </source>
</evidence>
<keyword evidence="5" id="KW-0448">Lipopolysaccharide biosynthesis</keyword>
<dbReference type="InterPro" id="IPR001173">
    <property type="entry name" value="Glyco_trans_2-like"/>
</dbReference>
<dbReference type="STRING" id="1304281.ACM44_03695"/>
<dbReference type="EMBL" id="LFNG01000004">
    <property type="protein sequence ID" value="KMQ72125.1"/>
    <property type="molecule type" value="Genomic_DNA"/>
</dbReference>
<dbReference type="InterPro" id="IPR029044">
    <property type="entry name" value="Nucleotide-diphossugar_trans"/>
</dbReference>
<dbReference type="OrthoDB" id="9807778at2"/>
<dbReference type="PANTHER" id="PTHR48090">
    <property type="entry name" value="UNDECAPRENYL-PHOSPHATE 4-DEOXY-4-FORMAMIDO-L-ARABINOSE TRANSFERASE-RELATED"/>
    <property type="match status" value="1"/>
</dbReference>
<keyword evidence="11" id="KW-1185">Reference proteome</keyword>
<evidence type="ECO:0000256" key="6">
    <source>
        <dbReference type="ARBA" id="ARBA00022989"/>
    </source>
</evidence>
<evidence type="ECO:0000313" key="11">
    <source>
        <dbReference type="Proteomes" id="UP000035900"/>
    </source>
</evidence>
<gene>
    <name evidence="10" type="ORF">ACM44_03695</name>
</gene>
<keyword evidence="6 8" id="KW-1133">Transmembrane helix</keyword>
<dbReference type="GO" id="GO:0005886">
    <property type="term" value="C:plasma membrane"/>
    <property type="evidence" value="ECO:0007669"/>
    <property type="project" value="TreeGrafter"/>
</dbReference>
<dbReference type="InterPro" id="IPR050256">
    <property type="entry name" value="Glycosyltransferase_2"/>
</dbReference>
<evidence type="ECO:0000256" key="7">
    <source>
        <dbReference type="ARBA" id="ARBA00023136"/>
    </source>
</evidence>
<dbReference type="GO" id="GO:0016757">
    <property type="term" value="F:glycosyltransferase activity"/>
    <property type="evidence" value="ECO:0007669"/>
    <property type="project" value="UniProtKB-KW"/>
</dbReference>
<dbReference type="PATRIC" id="fig|1304281.5.peg.798"/>
<dbReference type="Proteomes" id="UP000035900">
    <property type="component" value="Unassembled WGS sequence"/>
</dbReference>
<evidence type="ECO:0000259" key="9">
    <source>
        <dbReference type="Pfam" id="PF00535"/>
    </source>
</evidence>
<evidence type="ECO:0000256" key="3">
    <source>
        <dbReference type="ARBA" id="ARBA00022679"/>
    </source>
</evidence>
<sequence length="318" mass="36812">MKKVFIIISAYNEQENILPLIDALKENLDGKDFLYEMVFVNDGSKDLTLSVLLESQKTIPNITIVNQSKNFGHEIAMTAGLNYVAEEIKNKSDEFAVVFMDADLQHPPELVFKMINLWLNGRKLVLTKRIDNQGKGWKYKILGNIYYWILNSFSDLKIPRNMPDFRLLDKKYVLWINRLNETDRMFRGMLSLVGMQDAQIIEFAAPKRYAGTTKYNFLKLYKLAIDSVIQFSVKPLRVAFGVGVLGCLFSFGVLFYSIYRSYWYGEDKTGFLTLLSITTFFSSITIIFLGVIGEYIGRIHIEVKNRPLYYNEIIKNEN</sequence>
<protein>
    <recommendedName>
        <fullName evidence="9">Glycosyltransferase 2-like domain-containing protein</fullName>
    </recommendedName>
</protein>
<feature type="domain" description="Glycosyltransferase 2-like" evidence="9">
    <location>
        <begin position="6"/>
        <end position="171"/>
    </location>
</feature>
<keyword evidence="7 8" id="KW-0472">Membrane</keyword>
<dbReference type="CDD" id="cd04187">
    <property type="entry name" value="DPM1_like_bac"/>
    <property type="match status" value="1"/>
</dbReference>
<keyword evidence="2" id="KW-0328">Glycosyltransferase</keyword>
<name>A0A0J7LT50_9FLAO</name>
<accession>A0A0J7LT50</accession>
<dbReference type="Pfam" id="PF00535">
    <property type="entry name" value="Glycos_transf_2"/>
    <property type="match status" value="1"/>
</dbReference>
<evidence type="ECO:0000256" key="4">
    <source>
        <dbReference type="ARBA" id="ARBA00022692"/>
    </source>
</evidence>
<dbReference type="RefSeq" id="WP_048498753.1">
    <property type="nucleotide sequence ID" value="NZ_LFNG01000004.1"/>
</dbReference>
<evidence type="ECO:0000256" key="2">
    <source>
        <dbReference type="ARBA" id="ARBA00022676"/>
    </source>
</evidence>
<dbReference type="GO" id="GO:0009103">
    <property type="term" value="P:lipopolysaccharide biosynthetic process"/>
    <property type="evidence" value="ECO:0007669"/>
    <property type="project" value="UniProtKB-KW"/>
</dbReference>
<comment type="caution">
    <text evidence="10">The sequence shown here is derived from an EMBL/GenBank/DDBJ whole genome shotgun (WGS) entry which is preliminary data.</text>
</comment>
<keyword evidence="3" id="KW-0808">Transferase</keyword>
<proteinExistence type="predicted"/>
<keyword evidence="1" id="KW-1003">Cell membrane</keyword>